<gene>
    <name evidence="2" type="ORF">UFOVP1210_24</name>
    <name evidence="1" type="ORF">UFOVP481_21</name>
</gene>
<name>A0A6J5MJB9_9CAUD</name>
<evidence type="ECO:0000313" key="2">
    <source>
        <dbReference type="EMBL" id="CAB4190997.1"/>
    </source>
</evidence>
<sequence>MTTTKPNIQIDDIVREMTDEEYSEYKAKQKASAAAKAEADAKIAVRESALAKLAALGLTKEEIDAL</sequence>
<evidence type="ECO:0000313" key="1">
    <source>
        <dbReference type="EMBL" id="CAB4145603.1"/>
    </source>
</evidence>
<accession>A0A6J5MJB9</accession>
<dbReference type="EMBL" id="LR796446">
    <property type="protein sequence ID" value="CAB4145603.1"/>
    <property type="molecule type" value="Genomic_DNA"/>
</dbReference>
<organism evidence="1">
    <name type="scientific">uncultured Caudovirales phage</name>
    <dbReference type="NCBI Taxonomy" id="2100421"/>
    <lineage>
        <taxon>Viruses</taxon>
        <taxon>Duplodnaviria</taxon>
        <taxon>Heunggongvirae</taxon>
        <taxon>Uroviricota</taxon>
        <taxon>Caudoviricetes</taxon>
        <taxon>Peduoviridae</taxon>
        <taxon>Maltschvirus</taxon>
        <taxon>Maltschvirus maltsch</taxon>
    </lineage>
</organism>
<proteinExistence type="predicted"/>
<reference evidence="1" key="1">
    <citation type="submission" date="2020-04" db="EMBL/GenBank/DDBJ databases">
        <authorList>
            <person name="Chiriac C."/>
            <person name="Salcher M."/>
            <person name="Ghai R."/>
            <person name="Kavagutti S V."/>
        </authorList>
    </citation>
    <scope>NUCLEOTIDE SEQUENCE</scope>
</reference>
<dbReference type="EMBL" id="LR797163">
    <property type="protein sequence ID" value="CAB4190997.1"/>
    <property type="molecule type" value="Genomic_DNA"/>
</dbReference>
<protein>
    <submittedName>
        <fullName evidence="1">Uncharacterized protein</fullName>
    </submittedName>
</protein>